<organism evidence="4 5">
    <name type="scientific">Alienimonas californiensis</name>
    <dbReference type="NCBI Taxonomy" id="2527989"/>
    <lineage>
        <taxon>Bacteria</taxon>
        <taxon>Pseudomonadati</taxon>
        <taxon>Planctomycetota</taxon>
        <taxon>Planctomycetia</taxon>
        <taxon>Planctomycetales</taxon>
        <taxon>Planctomycetaceae</taxon>
        <taxon>Alienimonas</taxon>
    </lineage>
</organism>
<proteinExistence type="predicted"/>
<dbReference type="PROSITE" id="PS51352">
    <property type="entry name" value="THIOREDOXIN_2"/>
    <property type="match status" value="1"/>
</dbReference>
<dbReference type="PROSITE" id="PS51257">
    <property type="entry name" value="PROKAR_LIPOPROTEIN"/>
    <property type="match status" value="1"/>
</dbReference>
<dbReference type="PANTHER" id="PTHR15337">
    <property type="entry name" value="ANTERIOR GRADIENT PROTEIN-RELATED"/>
    <property type="match status" value="1"/>
</dbReference>
<dbReference type="InterPro" id="IPR051099">
    <property type="entry name" value="AGR/TXD"/>
</dbReference>
<accession>A0A517P5T2</accession>
<keyword evidence="4" id="KW-0560">Oxidoreductase</keyword>
<keyword evidence="1 2" id="KW-0732">Signal</keyword>
<reference evidence="4 5" key="1">
    <citation type="submission" date="2019-02" db="EMBL/GenBank/DDBJ databases">
        <title>Deep-cultivation of Planctomycetes and their phenomic and genomic characterization uncovers novel biology.</title>
        <authorList>
            <person name="Wiegand S."/>
            <person name="Jogler M."/>
            <person name="Boedeker C."/>
            <person name="Pinto D."/>
            <person name="Vollmers J."/>
            <person name="Rivas-Marin E."/>
            <person name="Kohn T."/>
            <person name="Peeters S.H."/>
            <person name="Heuer A."/>
            <person name="Rast P."/>
            <person name="Oberbeckmann S."/>
            <person name="Bunk B."/>
            <person name="Jeske O."/>
            <person name="Meyerdierks A."/>
            <person name="Storesund J.E."/>
            <person name="Kallscheuer N."/>
            <person name="Luecker S."/>
            <person name="Lage O.M."/>
            <person name="Pohl T."/>
            <person name="Merkel B.J."/>
            <person name="Hornburger P."/>
            <person name="Mueller R.-W."/>
            <person name="Bruemmer F."/>
            <person name="Labrenz M."/>
            <person name="Spormann A.M."/>
            <person name="Op den Camp H."/>
            <person name="Overmann J."/>
            <person name="Amann R."/>
            <person name="Jetten M.S.M."/>
            <person name="Mascher T."/>
            <person name="Medema M.H."/>
            <person name="Devos D.P."/>
            <person name="Kaster A.-K."/>
            <person name="Ovreas L."/>
            <person name="Rohde M."/>
            <person name="Galperin M.Y."/>
            <person name="Jogler C."/>
        </authorList>
    </citation>
    <scope>NUCLEOTIDE SEQUENCE [LARGE SCALE GENOMIC DNA]</scope>
    <source>
        <strain evidence="4 5">CA12</strain>
    </source>
</reference>
<dbReference type="GO" id="GO:0016491">
    <property type="term" value="F:oxidoreductase activity"/>
    <property type="evidence" value="ECO:0007669"/>
    <property type="project" value="UniProtKB-KW"/>
</dbReference>
<dbReference type="InterPro" id="IPR036249">
    <property type="entry name" value="Thioredoxin-like_sf"/>
</dbReference>
<feature type="domain" description="Thioredoxin" evidence="3">
    <location>
        <begin position="35"/>
        <end position="182"/>
    </location>
</feature>
<feature type="signal peptide" evidence="2">
    <location>
        <begin position="1"/>
        <end position="23"/>
    </location>
</feature>
<dbReference type="InterPro" id="IPR013766">
    <property type="entry name" value="Thioredoxin_domain"/>
</dbReference>
<dbReference type="EMBL" id="CP036265">
    <property type="protein sequence ID" value="QDT14748.1"/>
    <property type="molecule type" value="Genomic_DNA"/>
</dbReference>
<evidence type="ECO:0000256" key="2">
    <source>
        <dbReference type="SAM" id="SignalP"/>
    </source>
</evidence>
<dbReference type="AlphaFoldDB" id="A0A517P5T2"/>
<dbReference type="EC" id="1.8.-.-" evidence="4"/>
<name>A0A517P5T2_9PLAN</name>
<dbReference type="PANTHER" id="PTHR15337:SF11">
    <property type="entry name" value="THIOREDOXIN DOMAIN-CONTAINING PROTEIN"/>
    <property type="match status" value="1"/>
</dbReference>
<gene>
    <name evidence="4" type="primary">dsbH</name>
    <name evidence="4" type="ORF">CA12_08270</name>
</gene>
<evidence type="ECO:0000313" key="4">
    <source>
        <dbReference type="EMBL" id="QDT14748.1"/>
    </source>
</evidence>
<dbReference type="SUPFAM" id="SSF52833">
    <property type="entry name" value="Thioredoxin-like"/>
    <property type="match status" value="1"/>
</dbReference>
<evidence type="ECO:0000313" key="5">
    <source>
        <dbReference type="Proteomes" id="UP000318741"/>
    </source>
</evidence>
<dbReference type="Gene3D" id="3.40.30.10">
    <property type="entry name" value="Glutaredoxin"/>
    <property type="match status" value="1"/>
</dbReference>
<sequence length="202" mass="20610" precursor="true">MSRSLSRPSFVPALLCGLAACGAALGFGGCTSGSGGLADSAAVEQAAALSGEPLPIHDWTTDLAVARQTAAAEGKDVLMLFTGSDWCPPCMALEKSVFAQAPASRLEDDFVPVLFDFPNKKAQAPEIAARNQQVQEAYGVAGYPTVLLTSADGSKYGELHYQDRYESGGAAAFLADAKALRAANGAAGDAEPSVGGRPAAAE</sequence>
<evidence type="ECO:0000259" key="3">
    <source>
        <dbReference type="PROSITE" id="PS51352"/>
    </source>
</evidence>
<protein>
    <submittedName>
        <fullName evidence="4">Disulfide bond reductase DsbH</fullName>
        <ecNumber evidence="4">1.8.-.-</ecNumber>
    </submittedName>
</protein>
<evidence type="ECO:0000256" key="1">
    <source>
        <dbReference type="ARBA" id="ARBA00022729"/>
    </source>
</evidence>
<keyword evidence="5" id="KW-1185">Reference proteome</keyword>
<dbReference type="Pfam" id="PF13899">
    <property type="entry name" value="Thioredoxin_7"/>
    <property type="match status" value="1"/>
</dbReference>
<dbReference type="KEGG" id="acaf:CA12_08270"/>
<dbReference type="RefSeq" id="WP_145357610.1">
    <property type="nucleotide sequence ID" value="NZ_CP036265.1"/>
</dbReference>
<dbReference type="OrthoDB" id="267639at2"/>
<feature type="chain" id="PRO_5022017359" evidence="2">
    <location>
        <begin position="24"/>
        <end position="202"/>
    </location>
</feature>
<dbReference type="Proteomes" id="UP000318741">
    <property type="component" value="Chromosome"/>
</dbReference>